<dbReference type="PANTHER" id="PTHR12304:SF4">
    <property type="entry name" value="URIDINE NUCLEOSIDASE"/>
    <property type="match status" value="1"/>
</dbReference>
<keyword evidence="2 5" id="KW-0378">Hydrolase</keyword>
<keyword evidence="6" id="KW-1185">Reference proteome</keyword>
<evidence type="ECO:0000313" key="6">
    <source>
        <dbReference type="Proteomes" id="UP001296104"/>
    </source>
</evidence>
<keyword evidence="3" id="KW-0326">Glycosidase</keyword>
<evidence type="ECO:0000259" key="4">
    <source>
        <dbReference type="Pfam" id="PF01156"/>
    </source>
</evidence>
<evidence type="ECO:0000313" key="5">
    <source>
        <dbReference type="EMBL" id="CAK3883824.1"/>
    </source>
</evidence>
<dbReference type="InterPro" id="IPR023186">
    <property type="entry name" value="IUNH"/>
</dbReference>
<dbReference type="InterPro" id="IPR036452">
    <property type="entry name" value="Ribo_hydro-like"/>
</dbReference>
<dbReference type="SUPFAM" id="SSF53590">
    <property type="entry name" value="Nucleoside hydrolase"/>
    <property type="match status" value="1"/>
</dbReference>
<protein>
    <submittedName>
        <fullName evidence="5">Inosine uridine-preferring nucleoside hydrolase</fullName>
    </submittedName>
</protein>
<gene>
    <name evidence="5" type="ORF">LECACI_7A002190</name>
</gene>
<dbReference type="InterPro" id="IPR001910">
    <property type="entry name" value="Inosine/uridine_hydrolase_dom"/>
</dbReference>
<dbReference type="Proteomes" id="UP001296104">
    <property type="component" value="Unassembled WGS sequence"/>
</dbReference>
<dbReference type="CDD" id="cd02651">
    <property type="entry name" value="nuc_hydro_IU_UC_XIUA"/>
    <property type="match status" value="1"/>
</dbReference>
<evidence type="ECO:0000256" key="3">
    <source>
        <dbReference type="ARBA" id="ARBA00023295"/>
    </source>
</evidence>
<reference evidence="5" key="1">
    <citation type="submission" date="2023-11" db="EMBL/GenBank/DDBJ databases">
        <authorList>
            <person name="Alioto T."/>
            <person name="Alioto T."/>
            <person name="Gomez Garrido J."/>
        </authorList>
    </citation>
    <scope>NUCLEOTIDE SEQUENCE</scope>
</reference>
<name>A0AAI8YUG1_9PEZI</name>
<proteinExistence type="inferred from homology"/>
<dbReference type="PANTHER" id="PTHR12304">
    <property type="entry name" value="INOSINE-URIDINE PREFERRING NUCLEOSIDE HYDROLASE"/>
    <property type="match status" value="1"/>
</dbReference>
<accession>A0AAI8YUG1</accession>
<dbReference type="GO" id="GO:0005829">
    <property type="term" value="C:cytosol"/>
    <property type="evidence" value="ECO:0007669"/>
    <property type="project" value="TreeGrafter"/>
</dbReference>
<evidence type="ECO:0000256" key="2">
    <source>
        <dbReference type="ARBA" id="ARBA00022801"/>
    </source>
</evidence>
<sequence>MDQRTPLWLDCDTGHDDAFAMLLSAWHPSLNLLGISTIYGNAPLSHTTYNTRAILKAIRKEDVPVYAGASKSFCRPPASAPDIHGESGLDGTSCLPTPTVPVRTDQTAIEAIYKALIGQPPGTAWLVATGCLTTTALLFSIYPDLATHIAGLSIMGGAIGGGFTNAPMGSLRGEGERFGNWTPWAEFNIYLDPESAKSVFSNPVLSKKITIIPLDLTHQFLATERIQKAMLCGFDAEPSDSNHVSTVRTLFYEILTFFARTYADVFGLVEGPPTHDPLAVAAIFVPASFHDNGGERYSIEVVTEGDHGSSDHVRSGQSQCGRTIATLLPAGSEGVRIPRSLEKEKLWRMLEECLGRAEKAVHATR</sequence>
<dbReference type="Pfam" id="PF01156">
    <property type="entry name" value="IU_nuc_hydro"/>
    <property type="match status" value="1"/>
</dbReference>
<dbReference type="Gene3D" id="3.90.245.10">
    <property type="entry name" value="Ribonucleoside hydrolase-like"/>
    <property type="match status" value="1"/>
</dbReference>
<dbReference type="GO" id="GO:0006152">
    <property type="term" value="P:purine nucleoside catabolic process"/>
    <property type="evidence" value="ECO:0007669"/>
    <property type="project" value="TreeGrafter"/>
</dbReference>
<comment type="similarity">
    <text evidence="1">Belongs to the IUNH family.</text>
</comment>
<feature type="domain" description="Inosine/uridine-preferring nucleoside hydrolase" evidence="4">
    <location>
        <begin position="7"/>
        <end position="347"/>
    </location>
</feature>
<comment type="caution">
    <text evidence="5">The sequence shown here is derived from an EMBL/GenBank/DDBJ whole genome shotgun (WGS) entry which is preliminary data.</text>
</comment>
<dbReference type="EMBL" id="CAVMBE010000009">
    <property type="protein sequence ID" value="CAK3883824.1"/>
    <property type="molecule type" value="Genomic_DNA"/>
</dbReference>
<dbReference type="AlphaFoldDB" id="A0AAI8YUG1"/>
<organism evidence="5 6">
    <name type="scientific">Lecanosticta acicola</name>
    <dbReference type="NCBI Taxonomy" id="111012"/>
    <lineage>
        <taxon>Eukaryota</taxon>
        <taxon>Fungi</taxon>
        <taxon>Dikarya</taxon>
        <taxon>Ascomycota</taxon>
        <taxon>Pezizomycotina</taxon>
        <taxon>Dothideomycetes</taxon>
        <taxon>Dothideomycetidae</taxon>
        <taxon>Mycosphaerellales</taxon>
        <taxon>Mycosphaerellaceae</taxon>
        <taxon>Lecanosticta</taxon>
    </lineage>
</organism>
<evidence type="ECO:0000256" key="1">
    <source>
        <dbReference type="ARBA" id="ARBA00009176"/>
    </source>
</evidence>
<dbReference type="GO" id="GO:0008477">
    <property type="term" value="F:purine nucleosidase activity"/>
    <property type="evidence" value="ECO:0007669"/>
    <property type="project" value="TreeGrafter"/>
</dbReference>